<evidence type="ECO:0000313" key="2">
    <source>
        <dbReference type="Proteomes" id="UP000828048"/>
    </source>
</evidence>
<name>A0ACB7YJX9_9ERIC</name>
<protein>
    <submittedName>
        <fullName evidence="1">Uncharacterized protein</fullName>
    </submittedName>
</protein>
<sequence>MGSQVGGGGATAGSGGASSGRIQGQKSNALARQGSLYSLTLDEVQHQLGDLGKPLSSMNLDELLKNVWTAEANQDVDYAVAPQQSQLASVSSLHRQSSLSLSRDLSKKTVDEVWQDIQQGQQQSNRNILGRKAHDRQPTLGEMTLEDFLVKAGVVAESSPGKKNPGPPVLGDDTIALPVQGIPQPAQWMHYQLPSQQQQQNQQQQQQQQQNMLSVFMPGHPVQQALPIVANSIMDVAYPENQMNMSPSALMGTLSDTQTPGRKRGAPGAVVEKTVERRQKRMIKNRESAARSRARKQAYTHELENKVSRLEEENERLKRQKEVEKVLPSVLPPEPSLSKGILFHLGESFQHRLRWTSDLHDRFVDAIAQLGGPDRATPKGVLRVMGVPGLTIYHVKSHLQKYRLAKYLPESPADGSKDQKKGSGDSLNDTDSSQGVQINEALKMQMEVQKRLHEQLEVQRQLQMRIEAQGKYLQKIIEEQQKLSGALKASETLPLAEDKQLAWHSQPPPDAATSSSSLRKKQKVETASSRGECVLPLAPPKDDRDHGLVPHWNTYGGDTEFGLNVGGGEFKEPEDGAGTLLLQQIRGWKFIFHTPQIKDFYFVRVVDSLSQKMSSLRNAVNRRAHKERAQPKSRKSYGLLEKHKDYVVRAEAYHKKEAAIQKLKEKAAFRNPDEFYFKMINTKTVNGVHKPRSQANKYTEEELMIMKTQDMGYILQKLQSEKKKIERLTAVLQSTDDQLPSKHVYYAEDREDAKEMQLHISTVEKLPVISNLPENIGRKTAASYRELEARKGRVKDLEKLYMDMAMQKELKKKGRKRKLREDEILCPTSNPVYKWRSERKR</sequence>
<comment type="caution">
    <text evidence="1">The sequence shown here is derived from an EMBL/GenBank/DDBJ whole genome shotgun (WGS) entry which is preliminary data.</text>
</comment>
<evidence type="ECO:0000313" key="1">
    <source>
        <dbReference type="EMBL" id="KAH7853901.1"/>
    </source>
</evidence>
<accession>A0ACB7YJX9</accession>
<organism evidence="1 2">
    <name type="scientific">Vaccinium darrowii</name>
    <dbReference type="NCBI Taxonomy" id="229202"/>
    <lineage>
        <taxon>Eukaryota</taxon>
        <taxon>Viridiplantae</taxon>
        <taxon>Streptophyta</taxon>
        <taxon>Embryophyta</taxon>
        <taxon>Tracheophyta</taxon>
        <taxon>Spermatophyta</taxon>
        <taxon>Magnoliopsida</taxon>
        <taxon>eudicotyledons</taxon>
        <taxon>Gunneridae</taxon>
        <taxon>Pentapetalae</taxon>
        <taxon>asterids</taxon>
        <taxon>Ericales</taxon>
        <taxon>Ericaceae</taxon>
        <taxon>Vaccinioideae</taxon>
        <taxon>Vaccinieae</taxon>
        <taxon>Vaccinium</taxon>
    </lineage>
</organism>
<proteinExistence type="predicted"/>
<dbReference type="EMBL" id="CM037161">
    <property type="protein sequence ID" value="KAH7853901.1"/>
    <property type="molecule type" value="Genomic_DNA"/>
</dbReference>
<gene>
    <name evidence="1" type="ORF">Vadar_007876</name>
</gene>
<reference evidence="1 2" key="1">
    <citation type="journal article" date="2021" name="Hortic Res">
        <title>High-quality reference genome and annotation aids understanding of berry development for evergreen blueberry (Vaccinium darrowii).</title>
        <authorList>
            <person name="Yu J."/>
            <person name="Hulse-Kemp A.M."/>
            <person name="Babiker E."/>
            <person name="Staton M."/>
        </authorList>
    </citation>
    <scope>NUCLEOTIDE SEQUENCE [LARGE SCALE GENOMIC DNA]</scope>
    <source>
        <strain evidence="2">cv. NJ 8807/NJ 8810</strain>
        <tissue evidence="1">Young leaf</tissue>
    </source>
</reference>
<dbReference type="Proteomes" id="UP000828048">
    <property type="component" value="Chromosome 11"/>
</dbReference>
<keyword evidence="2" id="KW-1185">Reference proteome</keyword>